<keyword evidence="1" id="KW-0472">Membrane</keyword>
<dbReference type="EMBL" id="LJQG01000068">
    <property type="protein sequence ID" value="KPX22489.1"/>
    <property type="molecule type" value="Genomic_DNA"/>
</dbReference>
<evidence type="ECO:0000259" key="2">
    <source>
        <dbReference type="Pfam" id="PF05425"/>
    </source>
</evidence>
<comment type="caution">
    <text evidence="3">The sequence shown here is derived from an EMBL/GenBank/DDBJ whole genome shotgun (WGS) entry which is preliminary data.</text>
</comment>
<dbReference type="PATRIC" id="fig|235272.12.peg.941"/>
<dbReference type="AlphaFoldDB" id="A0A0P9R3E2"/>
<keyword evidence="1" id="KW-0812">Transmembrane</keyword>
<sequence>MHPRRTECPMTAFSTVYTLHLLVALVWVGGMFFAWMVLRPAVIAALEGPSRLKVWVQVFPRFFVWVWAAVVLLPITGIGMIQLNFTGFGTAPRYVQIMMGLYVVMVALFLRIHSLQLPELRRAVDAEQWAEGAAALGHIRRLVGINLIIGLAVVILAAARPGL</sequence>
<evidence type="ECO:0000313" key="4">
    <source>
        <dbReference type="Proteomes" id="UP000050346"/>
    </source>
</evidence>
<dbReference type="Pfam" id="PF05425">
    <property type="entry name" value="CopD"/>
    <property type="match status" value="1"/>
</dbReference>
<dbReference type="GO" id="GO:0016020">
    <property type="term" value="C:membrane"/>
    <property type="evidence" value="ECO:0007669"/>
    <property type="project" value="InterPro"/>
</dbReference>
<feature type="transmembrane region" description="Helical" evidence="1">
    <location>
        <begin position="58"/>
        <end position="81"/>
    </location>
</feature>
<proteinExistence type="predicted"/>
<gene>
    <name evidence="3" type="ORF">ALO71_04365</name>
</gene>
<feature type="transmembrane region" description="Helical" evidence="1">
    <location>
        <begin position="19"/>
        <end position="38"/>
    </location>
</feature>
<dbReference type="Proteomes" id="UP000050346">
    <property type="component" value="Unassembled WGS sequence"/>
</dbReference>
<keyword evidence="1" id="KW-1133">Transmembrane helix</keyword>
<evidence type="ECO:0000256" key="1">
    <source>
        <dbReference type="SAM" id="Phobius"/>
    </source>
</evidence>
<accession>A0A0P9R3E2</accession>
<feature type="domain" description="Copper resistance protein D" evidence="2">
    <location>
        <begin position="57"/>
        <end position="159"/>
    </location>
</feature>
<feature type="transmembrane region" description="Helical" evidence="1">
    <location>
        <begin position="142"/>
        <end position="159"/>
    </location>
</feature>
<feature type="transmembrane region" description="Helical" evidence="1">
    <location>
        <begin position="93"/>
        <end position="112"/>
    </location>
</feature>
<protein>
    <submittedName>
        <fullName evidence="3">Phosphoribosylcarboxyaminoimidazole mutase</fullName>
    </submittedName>
</protein>
<organism evidence="3 4">
    <name type="scientific">Pseudomonas amygdali pv. dendropanacis</name>
    <dbReference type="NCBI Taxonomy" id="235272"/>
    <lineage>
        <taxon>Bacteria</taxon>
        <taxon>Pseudomonadati</taxon>
        <taxon>Pseudomonadota</taxon>
        <taxon>Gammaproteobacteria</taxon>
        <taxon>Pseudomonadales</taxon>
        <taxon>Pseudomonadaceae</taxon>
        <taxon>Pseudomonas</taxon>
        <taxon>Pseudomonas amygdali</taxon>
    </lineage>
</organism>
<name>A0A0P9R3E2_PSEA0</name>
<evidence type="ECO:0000313" key="3">
    <source>
        <dbReference type="EMBL" id="KPX22489.1"/>
    </source>
</evidence>
<dbReference type="InterPro" id="IPR008457">
    <property type="entry name" value="Cu-R_CopD_dom"/>
</dbReference>
<reference evidence="3 4" key="1">
    <citation type="submission" date="2015-09" db="EMBL/GenBank/DDBJ databases">
        <title>Genome announcement of multiple Pseudomonas syringae strains.</title>
        <authorList>
            <person name="Thakur S."/>
            <person name="Wang P.W."/>
            <person name="Gong Y."/>
            <person name="Weir B.S."/>
            <person name="Guttman D.S."/>
        </authorList>
    </citation>
    <scope>NUCLEOTIDE SEQUENCE [LARGE SCALE GENOMIC DNA]</scope>
    <source>
        <strain evidence="3 4">ICMP9150</strain>
    </source>
</reference>